<feature type="compositionally biased region" description="Basic and acidic residues" evidence="1">
    <location>
        <begin position="21"/>
        <end position="38"/>
    </location>
</feature>
<feature type="region of interest" description="Disordered" evidence="1">
    <location>
        <begin position="21"/>
        <end position="50"/>
    </location>
</feature>
<dbReference type="Proteomes" id="UP000253501">
    <property type="component" value="Unassembled WGS sequence"/>
</dbReference>
<proteinExistence type="predicted"/>
<reference evidence="2 3" key="1">
    <citation type="submission" date="2018-04" db="EMBL/GenBank/DDBJ databases">
        <title>Cupriavidus necator CR12 genome sequencing and assembly.</title>
        <authorList>
            <person name="Ben Fekih I."/>
            <person name="Mazhar H.S."/>
            <person name="Bello S.K."/>
            <person name="Rensing C."/>
        </authorList>
    </citation>
    <scope>NUCLEOTIDE SEQUENCE [LARGE SCALE GENOMIC DNA]</scope>
    <source>
        <strain evidence="2 3">CR12</strain>
    </source>
</reference>
<dbReference type="EMBL" id="QDHA01000047">
    <property type="protein sequence ID" value="RCJ06572.1"/>
    <property type="molecule type" value="Genomic_DNA"/>
</dbReference>
<gene>
    <name evidence="2" type="ORF">DDK22_20695</name>
</gene>
<evidence type="ECO:0000313" key="3">
    <source>
        <dbReference type="Proteomes" id="UP000253501"/>
    </source>
</evidence>
<comment type="caution">
    <text evidence="2">The sequence shown here is derived from an EMBL/GenBank/DDBJ whole genome shotgun (WGS) entry which is preliminary data.</text>
</comment>
<protein>
    <submittedName>
        <fullName evidence="2">General secretion pathway protein GspG</fullName>
    </submittedName>
</protein>
<name>A0A367PFC6_CUPNE</name>
<dbReference type="AlphaFoldDB" id="A0A367PFC6"/>
<accession>A0A367PFC6</accession>
<evidence type="ECO:0000256" key="1">
    <source>
        <dbReference type="SAM" id="MobiDB-lite"/>
    </source>
</evidence>
<evidence type="ECO:0000313" key="2">
    <source>
        <dbReference type="EMBL" id="RCJ06572.1"/>
    </source>
</evidence>
<organism evidence="2 3">
    <name type="scientific">Cupriavidus necator</name>
    <name type="common">Alcaligenes eutrophus</name>
    <name type="synonym">Ralstonia eutropha</name>
    <dbReference type="NCBI Taxonomy" id="106590"/>
    <lineage>
        <taxon>Bacteria</taxon>
        <taxon>Pseudomonadati</taxon>
        <taxon>Pseudomonadota</taxon>
        <taxon>Betaproteobacteria</taxon>
        <taxon>Burkholderiales</taxon>
        <taxon>Burkholderiaceae</taxon>
        <taxon>Cupriavidus</taxon>
    </lineage>
</organism>
<sequence length="135" mass="15282">MVLRGCLWRMPMPRYRPLPERAGRAERTGADDYKDAADAGKIQRKVGDSGYPPLLEALGEGVPDATDPSGERRLYFLRRLPRDPLCGCPGEPAARNWRLRSYQCPPDEPREGDDVFDVMSRNTGEALDGTRYDQW</sequence>